<keyword evidence="6 11" id="KW-0067">ATP-binding</keyword>
<keyword evidence="5 11" id="KW-0862">Zinc</keyword>
<dbReference type="InterPro" id="IPR014729">
    <property type="entry name" value="Rossmann-like_a/b/a_fold"/>
</dbReference>
<dbReference type="SUPFAM" id="SSF50677">
    <property type="entry name" value="ValRS/IleRS/LeuRS editing domain"/>
    <property type="match status" value="1"/>
</dbReference>
<feature type="domain" description="Methionyl/Valyl/Leucyl/Isoleucyl-tRNA synthetase anticodon-binding" evidence="13">
    <location>
        <begin position="690"/>
        <end position="840"/>
    </location>
</feature>
<keyword evidence="8 11" id="KW-0030">Aminoacyl-tRNA synthetase</keyword>
<dbReference type="SUPFAM" id="SSF52374">
    <property type="entry name" value="Nucleotidylyl transferase"/>
    <property type="match status" value="1"/>
</dbReference>
<dbReference type="InterPro" id="IPR009008">
    <property type="entry name" value="Val/Leu/Ile-tRNA-synth_edit"/>
</dbReference>
<dbReference type="AlphaFoldDB" id="A0A6N2TH68"/>
<reference evidence="14" key="1">
    <citation type="submission" date="2019-11" db="EMBL/GenBank/DDBJ databases">
        <authorList>
            <person name="Feng L."/>
        </authorList>
    </citation>
    <scope>NUCLEOTIDE SEQUENCE</scope>
    <source>
        <strain evidence="14">CUreolyticusLFYP111</strain>
    </source>
</reference>
<dbReference type="InterPro" id="IPR033708">
    <property type="entry name" value="Anticodon_Ile_BEm"/>
</dbReference>
<comment type="domain">
    <text evidence="11">IleRS has two distinct active sites: one for aminoacylation and one for editing. The misactivated valine is translocated from the active site to the editing site, which sterically excludes the correctly activated isoleucine. The single editing site contains two valyl binding pockets, one specific for each substrate (Val-AMP or Val-tRNA(Ile)).</text>
</comment>
<dbReference type="GO" id="GO:0005829">
    <property type="term" value="C:cytosol"/>
    <property type="evidence" value="ECO:0007669"/>
    <property type="project" value="TreeGrafter"/>
</dbReference>
<dbReference type="EC" id="6.1.1.5" evidence="11"/>
<comment type="similarity">
    <text evidence="1 11">Belongs to the class-I aminoacyl-tRNA synthetase family. IleS type 1 subfamily.</text>
</comment>
<feature type="binding site" evidence="11">
    <location>
        <position position="916"/>
    </location>
    <ligand>
        <name>Zn(2+)</name>
        <dbReference type="ChEBI" id="CHEBI:29105"/>
    </ligand>
</feature>
<comment type="subunit">
    <text evidence="11">Monomer.</text>
</comment>
<dbReference type="PANTHER" id="PTHR42765:SF1">
    <property type="entry name" value="ISOLEUCINE--TRNA LIGASE, MITOCHONDRIAL"/>
    <property type="match status" value="1"/>
</dbReference>
<evidence type="ECO:0000256" key="5">
    <source>
        <dbReference type="ARBA" id="ARBA00022833"/>
    </source>
</evidence>
<evidence type="ECO:0000256" key="3">
    <source>
        <dbReference type="ARBA" id="ARBA00022598"/>
    </source>
</evidence>
<dbReference type="Gene3D" id="1.10.730.20">
    <property type="match status" value="1"/>
</dbReference>
<dbReference type="CDD" id="cd07960">
    <property type="entry name" value="Anticodon_Ia_Ile_BEm"/>
    <property type="match status" value="1"/>
</dbReference>
<evidence type="ECO:0000256" key="9">
    <source>
        <dbReference type="ARBA" id="ARBA00025217"/>
    </source>
</evidence>
<feature type="binding site" evidence="11">
    <location>
        <position position="901"/>
    </location>
    <ligand>
        <name>Zn(2+)</name>
        <dbReference type="ChEBI" id="CHEBI:29105"/>
    </ligand>
</feature>
<proteinExistence type="inferred from homology"/>
<evidence type="ECO:0000259" key="12">
    <source>
        <dbReference type="Pfam" id="PF00133"/>
    </source>
</evidence>
<comment type="cofactor">
    <cofactor evidence="11">
        <name>Zn(2+)</name>
        <dbReference type="ChEBI" id="CHEBI:29105"/>
    </cofactor>
    <text evidence="11">Binds 1 zinc ion per subunit.</text>
</comment>
<dbReference type="HAMAP" id="MF_02002">
    <property type="entry name" value="Ile_tRNA_synth_type1"/>
    <property type="match status" value="1"/>
</dbReference>
<evidence type="ECO:0000256" key="7">
    <source>
        <dbReference type="ARBA" id="ARBA00022917"/>
    </source>
</evidence>
<evidence type="ECO:0000256" key="1">
    <source>
        <dbReference type="ARBA" id="ARBA00006887"/>
    </source>
</evidence>
<keyword evidence="7 11" id="KW-0648">Protein biosynthesis</keyword>
<dbReference type="InterPro" id="IPR013155">
    <property type="entry name" value="M/V/L/I-tRNA-synth_anticd-bd"/>
</dbReference>
<gene>
    <name evidence="11 14" type="primary">ileS</name>
    <name evidence="14" type="ORF">CULFYP111_01297</name>
</gene>
<dbReference type="InterPro" id="IPR009080">
    <property type="entry name" value="tRNAsynth_Ia_anticodon-bd"/>
</dbReference>
<sequence>MDYKDTLFLPKTDFAMRGNLPANEPKRLKSWYEERKVYEKMKDKRKGSSNSFALHDGPPYANGHLHIGHALNKILKDIIIKTHYFFGDEIRYVPGWDCHGLPIEQQVEVSLGDKKNSISKKELRQLCRDHATKFVNIQRDEFKDLGVIGDWCDPYLTMKFKFEADIYKNLCDIAKKGLLIERSKPVFWSWAAKTALAEAEVEYKDKEDYSLYASFNLTDEANKKLGVENAKAVIWTTTPWTLPANQAIALNPHEKYVVTKEGYIFAKPLLEVLISKNLTKGEILKEFDSKILENLYAINPLNDRLSRFILGEHVLMDGGTGLVHTAPGHGEDDYFAALKYDIEVLMPVDDGGCFDETLKSKKLIKDEFVDELVGMHIFKANEKIVEILSKNLLSVSKFTHSYPFCWRTKKPVIYRATKQWFIAMDEPKLGGKTLREVAINEINNNIKFYPQAGKNRLLSMIENRPDWCISRQREWGVPIAFFRDKSTKEPIFDSEILDNVYEIFKTQGADAWWELEIGELLPKNSKYKPENLEKVMDILDVWFDSGSTWNAVLNSGEYDAGSYPTDMYLEGSDQHRGWFQSSLLVSCAINEKAPYKAILTHGFTVDKDGAKMSKSVGNVILPSEIIKEYGVEILRLWVSLSDYSSDLKIGKEILKQVSEQYRKIRNTIRFLLANVSDLKELETSNFTNLDKWILTKASKTFKDVENSFKNYDFSKGFNQLLNFLNADLSGIYLDICKDRLYCDDINSARRRSAQSVMVIITRSLLPLIAPTLTYTVDEVMEFAPEIIKNGNKDAFDLIYKELDYNYEIEDAIFLASREKFFEIIDNLKKEKIIKSTLEITLETSSNEVLSHNMDDIIDWYLVSEVKGLESDINSDECLSEFKVDDEIFRIVKSNLHKCPRCWKFNAQKEDELCPRCNKVMKNV</sequence>
<keyword evidence="4 11" id="KW-0547">Nucleotide-binding</keyword>
<feature type="binding site" evidence="11">
    <location>
        <position position="913"/>
    </location>
    <ligand>
        <name>Zn(2+)</name>
        <dbReference type="ChEBI" id="CHEBI:29105"/>
    </ligand>
</feature>
<evidence type="ECO:0000256" key="2">
    <source>
        <dbReference type="ARBA" id="ARBA00022490"/>
    </source>
</evidence>
<feature type="short sequence motif" description="'HIGH' region" evidence="11">
    <location>
        <begin position="59"/>
        <end position="69"/>
    </location>
</feature>
<dbReference type="GO" id="GO:0002161">
    <property type="term" value="F:aminoacyl-tRNA deacylase activity"/>
    <property type="evidence" value="ECO:0007669"/>
    <property type="project" value="InterPro"/>
</dbReference>
<name>A0A6N2TH68_9BACT</name>
<dbReference type="Gene3D" id="1.10.10.830">
    <property type="entry name" value="Ile-tRNA synthetase CP2 domain-like"/>
    <property type="match status" value="1"/>
</dbReference>
<dbReference type="GO" id="GO:0000049">
    <property type="term" value="F:tRNA binding"/>
    <property type="evidence" value="ECO:0007669"/>
    <property type="project" value="InterPro"/>
</dbReference>
<evidence type="ECO:0000256" key="8">
    <source>
        <dbReference type="ARBA" id="ARBA00023146"/>
    </source>
</evidence>
<dbReference type="Pfam" id="PF08264">
    <property type="entry name" value="Anticodon_1"/>
    <property type="match status" value="1"/>
</dbReference>
<dbReference type="GO" id="GO:0005524">
    <property type="term" value="F:ATP binding"/>
    <property type="evidence" value="ECO:0007669"/>
    <property type="project" value="UniProtKB-UniRule"/>
</dbReference>
<keyword evidence="3 11" id="KW-0436">Ligase</keyword>
<comment type="catalytic activity">
    <reaction evidence="10 11">
        <text>tRNA(Ile) + L-isoleucine + ATP = L-isoleucyl-tRNA(Ile) + AMP + diphosphate</text>
        <dbReference type="Rhea" id="RHEA:11060"/>
        <dbReference type="Rhea" id="RHEA-COMP:9666"/>
        <dbReference type="Rhea" id="RHEA-COMP:9695"/>
        <dbReference type="ChEBI" id="CHEBI:30616"/>
        <dbReference type="ChEBI" id="CHEBI:33019"/>
        <dbReference type="ChEBI" id="CHEBI:58045"/>
        <dbReference type="ChEBI" id="CHEBI:78442"/>
        <dbReference type="ChEBI" id="CHEBI:78528"/>
        <dbReference type="ChEBI" id="CHEBI:456215"/>
        <dbReference type="EC" id="6.1.1.5"/>
    </reaction>
</comment>
<evidence type="ECO:0000256" key="4">
    <source>
        <dbReference type="ARBA" id="ARBA00022741"/>
    </source>
</evidence>
<dbReference type="InterPro" id="IPR023585">
    <property type="entry name" value="Ile-tRNA-ligase_type1"/>
</dbReference>
<evidence type="ECO:0000259" key="13">
    <source>
        <dbReference type="Pfam" id="PF08264"/>
    </source>
</evidence>
<feature type="domain" description="Aminoacyl-tRNA synthetase class Ia" evidence="12">
    <location>
        <begin position="28"/>
        <end position="649"/>
    </location>
</feature>
<dbReference type="GO" id="GO:0004822">
    <property type="term" value="F:isoleucine-tRNA ligase activity"/>
    <property type="evidence" value="ECO:0007669"/>
    <property type="project" value="UniProtKB-UniRule"/>
</dbReference>
<feature type="binding site" evidence="11">
    <location>
        <position position="898"/>
    </location>
    <ligand>
        <name>Zn(2+)</name>
        <dbReference type="ChEBI" id="CHEBI:29105"/>
    </ligand>
</feature>
<dbReference type="InterPro" id="IPR002301">
    <property type="entry name" value="Ile-tRNA-ligase"/>
</dbReference>
<dbReference type="Gene3D" id="3.40.50.620">
    <property type="entry name" value="HUPs"/>
    <property type="match status" value="2"/>
</dbReference>
<dbReference type="PRINTS" id="PR00984">
    <property type="entry name" value="TRNASYNTHILE"/>
</dbReference>
<feature type="binding site" evidence="11">
    <location>
        <position position="570"/>
    </location>
    <ligand>
        <name>L-isoleucyl-5'-AMP</name>
        <dbReference type="ChEBI" id="CHEBI:178002"/>
    </ligand>
</feature>
<evidence type="ECO:0000256" key="6">
    <source>
        <dbReference type="ARBA" id="ARBA00022840"/>
    </source>
</evidence>
<organism evidence="14">
    <name type="scientific">Campylobacter ureolyticus</name>
    <dbReference type="NCBI Taxonomy" id="827"/>
    <lineage>
        <taxon>Bacteria</taxon>
        <taxon>Pseudomonadati</taxon>
        <taxon>Campylobacterota</taxon>
        <taxon>Epsilonproteobacteria</taxon>
        <taxon>Campylobacterales</taxon>
        <taxon>Campylobacteraceae</taxon>
        <taxon>Campylobacter</taxon>
    </lineage>
</organism>
<dbReference type="InterPro" id="IPR050081">
    <property type="entry name" value="Ile-tRNA_ligase"/>
</dbReference>
<dbReference type="EMBL" id="CACRSK010000006">
    <property type="protein sequence ID" value="VYT02956.1"/>
    <property type="molecule type" value="Genomic_DNA"/>
</dbReference>
<dbReference type="PANTHER" id="PTHR42765">
    <property type="entry name" value="SOLEUCYL-TRNA SYNTHETASE"/>
    <property type="match status" value="1"/>
</dbReference>
<dbReference type="Pfam" id="PF00133">
    <property type="entry name" value="tRNA-synt_1"/>
    <property type="match status" value="1"/>
</dbReference>
<dbReference type="RefSeq" id="WP_156847596.1">
    <property type="nucleotide sequence ID" value="NZ_CACRSK010000006.1"/>
</dbReference>
<feature type="short sequence motif" description="'KMSKS' region" evidence="11">
    <location>
        <begin position="611"/>
        <end position="615"/>
    </location>
</feature>
<comment type="function">
    <text evidence="9 11">Catalyzes the attachment of isoleucine to tRNA(Ile). As IleRS can inadvertently accommodate and process structurally similar amino acids such as valine, to avoid such errors it has two additional distinct tRNA(Ile)-dependent editing activities. One activity is designated as 'pretransfer' editing and involves the hydrolysis of activated Val-AMP. The other activity is designated 'posttransfer' editing and involves deacylation of mischarged Val-tRNA(Ile).</text>
</comment>
<dbReference type="InterPro" id="IPR001412">
    <property type="entry name" value="aa-tRNA-synth_I_CS"/>
</dbReference>
<dbReference type="NCBIfam" id="TIGR00392">
    <property type="entry name" value="ileS"/>
    <property type="match status" value="1"/>
</dbReference>
<dbReference type="SUPFAM" id="SSF47323">
    <property type="entry name" value="Anticodon-binding domain of a subclass of class I aminoacyl-tRNA synthetases"/>
    <property type="match status" value="1"/>
</dbReference>
<keyword evidence="2 11" id="KW-0963">Cytoplasm</keyword>
<dbReference type="GO" id="GO:0006428">
    <property type="term" value="P:isoleucyl-tRNA aminoacylation"/>
    <property type="evidence" value="ECO:0007669"/>
    <property type="project" value="UniProtKB-UniRule"/>
</dbReference>
<keyword evidence="11" id="KW-0479">Metal-binding</keyword>
<comment type="subcellular location">
    <subcellularLocation>
        <location evidence="11">Cytoplasm</location>
    </subcellularLocation>
</comment>
<dbReference type="PROSITE" id="PS00178">
    <property type="entry name" value="AA_TRNA_LIGASE_I"/>
    <property type="match status" value="1"/>
</dbReference>
<evidence type="ECO:0000256" key="10">
    <source>
        <dbReference type="ARBA" id="ARBA00048359"/>
    </source>
</evidence>
<dbReference type="GO" id="GO:0008270">
    <property type="term" value="F:zinc ion binding"/>
    <property type="evidence" value="ECO:0007669"/>
    <property type="project" value="UniProtKB-UniRule"/>
</dbReference>
<accession>A0A6N2TH68</accession>
<protein>
    <recommendedName>
        <fullName evidence="11">Isoleucine--tRNA ligase</fullName>
        <ecNumber evidence="11">6.1.1.5</ecNumber>
    </recommendedName>
    <alternativeName>
        <fullName evidence="11">Isoleucyl-tRNA synthetase</fullName>
        <shortName evidence="11">IleRS</shortName>
    </alternativeName>
</protein>
<evidence type="ECO:0000256" key="11">
    <source>
        <dbReference type="HAMAP-Rule" id="MF_02002"/>
    </source>
</evidence>
<feature type="binding site" evidence="11">
    <location>
        <position position="614"/>
    </location>
    <ligand>
        <name>ATP</name>
        <dbReference type="ChEBI" id="CHEBI:30616"/>
    </ligand>
</feature>
<dbReference type="InterPro" id="IPR002300">
    <property type="entry name" value="aa-tRNA-synth_Ia"/>
</dbReference>
<evidence type="ECO:0000313" key="14">
    <source>
        <dbReference type="EMBL" id="VYT02956.1"/>
    </source>
</evidence>